<dbReference type="PANTHER" id="PTHR34455">
    <property type="entry name" value="OS07G0673550 PROTEIN"/>
    <property type="match status" value="1"/>
</dbReference>
<keyword evidence="2 6" id="KW-0812">Transmembrane</keyword>
<keyword evidence="3 6" id="KW-1133">Transmembrane helix</keyword>
<protein>
    <recommendedName>
        <fullName evidence="8">Photosystem II PsbX</fullName>
    </recommendedName>
</protein>
<keyword evidence="1" id="KW-0602">Photosynthesis</keyword>
<dbReference type="GO" id="GO:0009523">
    <property type="term" value="C:photosystem II"/>
    <property type="evidence" value="ECO:0007669"/>
    <property type="project" value="UniProtKB-KW"/>
</dbReference>
<proteinExistence type="predicted"/>
<dbReference type="EMBL" id="HBEN01013177">
    <property type="protein sequence ID" value="CAD8449147.1"/>
    <property type="molecule type" value="Transcribed_RNA"/>
</dbReference>
<dbReference type="Pfam" id="PF06596">
    <property type="entry name" value="PsbX"/>
    <property type="match status" value="1"/>
</dbReference>
<evidence type="ECO:0000256" key="4">
    <source>
        <dbReference type="ARBA" id="ARBA00023136"/>
    </source>
</evidence>
<evidence type="ECO:0008006" key="8">
    <source>
        <dbReference type="Google" id="ProtNLM"/>
    </source>
</evidence>
<evidence type="ECO:0000256" key="6">
    <source>
        <dbReference type="SAM" id="Phobius"/>
    </source>
</evidence>
<evidence type="ECO:0000256" key="2">
    <source>
        <dbReference type="ARBA" id="ARBA00022692"/>
    </source>
</evidence>
<name>A0A7S0GYK5_MICPS</name>
<evidence type="ECO:0000256" key="1">
    <source>
        <dbReference type="ARBA" id="ARBA00022531"/>
    </source>
</evidence>
<gene>
    <name evidence="7" type="ORF">MSP1401_LOCUS10986</name>
</gene>
<evidence type="ECO:0000256" key="5">
    <source>
        <dbReference type="ARBA" id="ARBA00023276"/>
    </source>
</evidence>
<evidence type="ECO:0000313" key="7">
    <source>
        <dbReference type="EMBL" id="CAD8449147.1"/>
    </source>
</evidence>
<dbReference type="PANTHER" id="PTHR34455:SF1">
    <property type="entry name" value="OS07G0673550 PROTEIN"/>
    <property type="match status" value="1"/>
</dbReference>
<organism evidence="7">
    <name type="scientific">Micromonas pusilla</name>
    <name type="common">Picoplanktonic green alga</name>
    <name type="synonym">Chromulina pusilla</name>
    <dbReference type="NCBI Taxonomy" id="38833"/>
    <lineage>
        <taxon>Eukaryota</taxon>
        <taxon>Viridiplantae</taxon>
        <taxon>Chlorophyta</taxon>
        <taxon>Mamiellophyceae</taxon>
        <taxon>Mamiellales</taxon>
        <taxon>Mamiellaceae</taxon>
        <taxon>Micromonas</taxon>
    </lineage>
</organism>
<sequence length="113" mass="11253">MAAIVASNFAVAAPVKVAARKISSRRAALPVKRSVSVKAVRKQQVVASSKSEKMTAAVTAASAAALANPLVAEAAMTPSLKNTLLSVVAGGIVLAAIGAAVVGVSTFDKIGRK</sequence>
<dbReference type="AlphaFoldDB" id="A0A7S0GYK5"/>
<dbReference type="GO" id="GO:0015979">
    <property type="term" value="P:photosynthesis"/>
    <property type="evidence" value="ECO:0007669"/>
    <property type="project" value="UniProtKB-KW"/>
</dbReference>
<keyword evidence="4 6" id="KW-0472">Membrane</keyword>
<feature type="transmembrane region" description="Helical" evidence="6">
    <location>
        <begin position="84"/>
        <end position="107"/>
    </location>
</feature>
<reference evidence="7" key="1">
    <citation type="submission" date="2021-01" db="EMBL/GenBank/DDBJ databases">
        <authorList>
            <person name="Corre E."/>
            <person name="Pelletier E."/>
            <person name="Niang G."/>
            <person name="Scheremetjew M."/>
            <person name="Finn R."/>
            <person name="Kale V."/>
            <person name="Holt S."/>
            <person name="Cochrane G."/>
            <person name="Meng A."/>
            <person name="Brown T."/>
            <person name="Cohen L."/>
        </authorList>
    </citation>
    <scope>NUCLEOTIDE SEQUENCE</scope>
    <source>
        <strain evidence="7">CCAC1681</strain>
    </source>
</reference>
<evidence type="ECO:0000256" key="3">
    <source>
        <dbReference type="ARBA" id="ARBA00022989"/>
    </source>
</evidence>
<dbReference type="Gene3D" id="1.20.5.510">
    <property type="entry name" value="Single helix bin"/>
    <property type="match status" value="1"/>
</dbReference>
<dbReference type="InterPro" id="IPR009518">
    <property type="entry name" value="PSII_PsbX"/>
</dbReference>
<keyword evidence="5" id="KW-0604">Photosystem II</keyword>
<accession>A0A7S0GYK5</accession>